<dbReference type="InterPro" id="IPR050697">
    <property type="entry name" value="Adenylyl/Guanylyl_Cyclase_3/4"/>
</dbReference>
<dbReference type="PROSITE" id="PS50125">
    <property type="entry name" value="GUANYLATE_CYCLASE_2"/>
    <property type="match status" value="1"/>
</dbReference>
<evidence type="ECO:0000256" key="1">
    <source>
        <dbReference type="SAM" id="MobiDB-lite"/>
    </source>
</evidence>
<dbReference type="CDD" id="cd07302">
    <property type="entry name" value="CHD"/>
    <property type="match status" value="1"/>
</dbReference>
<dbReference type="SMART" id="SM01080">
    <property type="entry name" value="CHASE2"/>
    <property type="match status" value="1"/>
</dbReference>
<keyword evidence="2" id="KW-0812">Transmembrane</keyword>
<dbReference type="InterPro" id="IPR007890">
    <property type="entry name" value="CHASE2"/>
</dbReference>
<dbReference type="GO" id="GO:0006171">
    <property type="term" value="P:cAMP biosynthetic process"/>
    <property type="evidence" value="ECO:0007669"/>
    <property type="project" value="TreeGrafter"/>
</dbReference>
<dbReference type="OrthoDB" id="9789782at2"/>
<evidence type="ECO:0000259" key="3">
    <source>
        <dbReference type="PROSITE" id="PS50125"/>
    </source>
</evidence>
<dbReference type="InterPro" id="IPR029787">
    <property type="entry name" value="Nucleotide_cyclase"/>
</dbReference>
<evidence type="ECO:0000256" key="2">
    <source>
        <dbReference type="SAM" id="Phobius"/>
    </source>
</evidence>
<feature type="transmembrane region" description="Helical" evidence="2">
    <location>
        <begin position="344"/>
        <end position="373"/>
    </location>
</feature>
<dbReference type="InterPro" id="IPR001054">
    <property type="entry name" value="A/G_cyclase"/>
</dbReference>
<evidence type="ECO:0000313" key="4">
    <source>
        <dbReference type="EMBL" id="TFF27539.1"/>
    </source>
</evidence>
<dbReference type="AlphaFoldDB" id="A0A4Y8RTB0"/>
<dbReference type="EMBL" id="SOZD01000001">
    <property type="protein sequence ID" value="TFF27539.1"/>
    <property type="molecule type" value="Genomic_DNA"/>
</dbReference>
<evidence type="ECO:0000313" key="5">
    <source>
        <dbReference type="Proteomes" id="UP000298179"/>
    </source>
</evidence>
<name>A0A4Y8RTB0_9HYPH</name>
<feature type="transmembrane region" description="Helical" evidence="2">
    <location>
        <begin position="35"/>
        <end position="55"/>
    </location>
</feature>
<keyword evidence="2" id="KW-1133">Transmembrane helix</keyword>
<dbReference type="SMART" id="SM00044">
    <property type="entry name" value="CYCc"/>
    <property type="match status" value="1"/>
</dbReference>
<dbReference type="SUPFAM" id="SSF55073">
    <property type="entry name" value="Nucleotide cyclase"/>
    <property type="match status" value="1"/>
</dbReference>
<dbReference type="Proteomes" id="UP000298179">
    <property type="component" value="Unassembled WGS sequence"/>
</dbReference>
<protein>
    <submittedName>
        <fullName evidence="4">Adenylate/guanylate cyclase domain-containing protein</fullName>
    </submittedName>
</protein>
<gene>
    <name evidence="4" type="ORF">E3C22_03520</name>
</gene>
<keyword evidence="2" id="KW-0472">Membrane</keyword>
<organism evidence="4 5">
    <name type="scientific">Jiella endophytica</name>
    <dbReference type="NCBI Taxonomy" id="2558362"/>
    <lineage>
        <taxon>Bacteria</taxon>
        <taxon>Pseudomonadati</taxon>
        <taxon>Pseudomonadota</taxon>
        <taxon>Alphaproteobacteria</taxon>
        <taxon>Hyphomicrobiales</taxon>
        <taxon>Aurantimonadaceae</taxon>
        <taxon>Jiella</taxon>
    </lineage>
</organism>
<dbReference type="PANTHER" id="PTHR43081">
    <property type="entry name" value="ADENYLATE CYCLASE, TERMINAL-DIFFERENTIATION SPECIFIC-RELATED"/>
    <property type="match status" value="1"/>
</dbReference>
<feature type="domain" description="Guanylate cyclase" evidence="3">
    <location>
        <begin position="453"/>
        <end position="584"/>
    </location>
</feature>
<dbReference type="PANTHER" id="PTHR43081:SF20">
    <property type="entry name" value="TWO-COMPONENT RESPONSE REGULATOR"/>
    <property type="match status" value="1"/>
</dbReference>
<accession>A0A4Y8RTB0</accession>
<dbReference type="GO" id="GO:0035556">
    <property type="term" value="P:intracellular signal transduction"/>
    <property type="evidence" value="ECO:0007669"/>
    <property type="project" value="InterPro"/>
</dbReference>
<keyword evidence="5" id="KW-1185">Reference proteome</keyword>
<comment type="caution">
    <text evidence="4">The sequence shown here is derived from an EMBL/GenBank/DDBJ whole genome shotgun (WGS) entry which is preliminary data.</text>
</comment>
<dbReference type="Pfam" id="PF05226">
    <property type="entry name" value="CHASE2"/>
    <property type="match status" value="1"/>
</dbReference>
<sequence>MGRSKNPGVDMTSTFGAPRPRRAGPATGRRWTSRLSWLTTFGLLIVAVAWSGWLAHTHFVGAGSVIDRLETATLDWRVLLAGQLPPPKDVAVVAIDDPTVDAEGGYPLARDRAARIVDAIRRSGAKAVAIDILFADGDPQSPADRALADVLGKMPSVIAAAATFDKTASSLIPAAEGELAPAGMFAASARVGLVNVSTDAGGTPRLMPLLILTKDGPRPSILLAAAGLGTDSEPVLSSDAVRLGDRDRHLDYGWYLPLRFYGPAGTIETVSAERLIKGETDERLKGKLVFLGVTATAIGDNFSSLFDPQMPGVEVLATGAANLIDGTALVRDVNVRRVDATAAVLLAVVAVALIALLPLPLALSIVVVLLLGWLGTTVFGVFDGYWLASVLPLAAMLPPAALAGSVRLYQDRRLARTLAAAEAALRRFQPRALAVHLAENPDFLMVPEERLVAILFVDLAGFTGMSERLGASRTRDVLKEFHTLVVEELVPRGGVVLNFMGDGAMVIFGLPKGGPADATNAVRASLAMIETVRGWIAEKGAETKLGGVRLGAHFGPVIMSRLGHDEEQHITATGDSVNVASRLMEVAKSFDASIAISEALWKAADVSGLTGPERWEVVAIRGRQEEMTVGLWR</sequence>
<proteinExistence type="predicted"/>
<dbReference type="Gene3D" id="3.30.70.1230">
    <property type="entry name" value="Nucleotide cyclase"/>
    <property type="match status" value="1"/>
</dbReference>
<reference evidence="4 5" key="1">
    <citation type="submission" date="2019-03" db="EMBL/GenBank/DDBJ databases">
        <title>Jiella endophytica sp. nov., a novel endophytic bacterium isolated from root of Ficus microcarpa Linn. f.</title>
        <authorList>
            <person name="Tuo L."/>
        </authorList>
    </citation>
    <scope>NUCLEOTIDE SEQUENCE [LARGE SCALE GENOMIC DNA]</scope>
    <source>
        <strain evidence="4 5">CBS5Q-3</strain>
    </source>
</reference>
<dbReference type="Pfam" id="PF00211">
    <property type="entry name" value="Guanylate_cyc"/>
    <property type="match status" value="1"/>
</dbReference>
<feature type="region of interest" description="Disordered" evidence="1">
    <location>
        <begin position="1"/>
        <end position="27"/>
    </location>
</feature>
<dbReference type="GO" id="GO:0004016">
    <property type="term" value="F:adenylate cyclase activity"/>
    <property type="evidence" value="ECO:0007669"/>
    <property type="project" value="UniProtKB-ARBA"/>
</dbReference>
<feature type="transmembrane region" description="Helical" evidence="2">
    <location>
        <begin position="385"/>
        <end position="406"/>
    </location>
</feature>